<organism evidence="2 3">
    <name type="scientific">Marinicauda algicola</name>
    <dbReference type="NCBI Taxonomy" id="2029849"/>
    <lineage>
        <taxon>Bacteria</taxon>
        <taxon>Pseudomonadati</taxon>
        <taxon>Pseudomonadota</taxon>
        <taxon>Alphaproteobacteria</taxon>
        <taxon>Maricaulales</taxon>
        <taxon>Maricaulaceae</taxon>
        <taxon>Marinicauda</taxon>
    </lineage>
</organism>
<dbReference type="RefSeq" id="WP_135994387.1">
    <property type="nucleotide sequence ID" value="NZ_CP071057.1"/>
</dbReference>
<feature type="transmembrane region" description="Helical" evidence="1">
    <location>
        <begin position="12"/>
        <end position="33"/>
    </location>
</feature>
<keyword evidence="1" id="KW-0472">Membrane</keyword>
<accession>A0A4S2H2Q1</accession>
<dbReference type="OrthoDB" id="7562173at2"/>
<evidence type="ECO:0000313" key="2">
    <source>
        <dbReference type="EMBL" id="TGY89890.1"/>
    </source>
</evidence>
<dbReference type="EMBL" id="SRXW01000001">
    <property type="protein sequence ID" value="TGY89890.1"/>
    <property type="molecule type" value="Genomic_DNA"/>
</dbReference>
<keyword evidence="1" id="KW-0812">Transmembrane</keyword>
<reference evidence="2 3" key="1">
    <citation type="journal article" date="2017" name="Int. J. Syst. Evol. Microbiol.">
        <title>Marinicauda algicola sp. nov., isolated from a marine red alga Rhodosorus marinus.</title>
        <authorList>
            <person name="Jeong S.E."/>
            <person name="Jeon S.H."/>
            <person name="Chun B.H."/>
            <person name="Kim D.W."/>
            <person name="Jeon C.O."/>
        </authorList>
    </citation>
    <scope>NUCLEOTIDE SEQUENCE [LARGE SCALE GENOMIC DNA]</scope>
    <source>
        <strain evidence="2 3">JCM 31718</strain>
    </source>
</reference>
<dbReference type="Proteomes" id="UP000308054">
    <property type="component" value="Unassembled WGS sequence"/>
</dbReference>
<evidence type="ECO:0000313" key="3">
    <source>
        <dbReference type="Proteomes" id="UP000308054"/>
    </source>
</evidence>
<sequence>MILRRVMAHVRAQNWLAVALDFLIVVVGVFIGIQLGNWNEVRAFRTQERGYLIELRNEIAFNVSQADHRTVYSRQVVEGVDAVLAFLEDDEPCAPRCRELLISAFHASQVWGTPYSLTINDQIQRLGLPTDDALRRLVRSYYETLEGDDLVAADAHPFRAQMRGTIDTRTALTLWQGCYEIVDNAFEILGFECAEDEGLSETAAALALERLRLEDRVAENLRFWAGQNILALEIFPTQQATGREALAALGVAIGSE</sequence>
<protein>
    <submittedName>
        <fullName evidence="2">Uncharacterized protein</fullName>
    </submittedName>
</protein>
<keyword evidence="1" id="KW-1133">Transmembrane helix</keyword>
<proteinExistence type="predicted"/>
<gene>
    <name evidence="2" type="ORF">E5163_01755</name>
</gene>
<evidence type="ECO:0000256" key="1">
    <source>
        <dbReference type="SAM" id="Phobius"/>
    </source>
</evidence>
<comment type="caution">
    <text evidence="2">The sequence shown here is derived from an EMBL/GenBank/DDBJ whole genome shotgun (WGS) entry which is preliminary data.</text>
</comment>
<keyword evidence="3" id="KW-1185">Reference proteome</keyword>
<name>A0A4S2H2Q1_9PROT</name>
<dbReference type="AlphaFoldDB" id="A0A4S2H2Q1"/>